<comment type="caution">
    <text evidence="2">The sequence shown here is derived from an EMBL/GenBank/DDBJ whole genome shotgun (WGS) entry which is preliminary data.</text>
</comment>
<reference evidence="3" key="1">
    <citation type="journal article" date="2019" name="Int. J. Syst. Evol. Microbiol.">
        <title>The Global Catalogue of Microorganisms (GCM) 10K type strain sequencing project: providing services to taxonomists for standard genome sequencing and annotation.</title>
        <authorList>
            <consortium name="The Broad Institute Genomics Platform"/>
            <consortium name="The Broad Institute Genome Sequencing Center for Infectious Disease"/>
            <person name="Wu L."/>
            <person name="Ma J."/>
        </authorList>
    </citation>
    <scope>NUCLEOTIDE SEQUENCE [LARGE SCALE GENOMIC DNA]</scope>
    <source>
        <strain evidence="3">PCU 280</strain>
    </source>
</reference>
<name>A0ABW1V6M6_9BACL</name>
<dbReference type="InterPro" id="IPR018392">
    <property type="entry name" value="LysM"/>
</dbReference>
<dbReference type="SUPFAM" id="SSF54106">
    <property type="entry name" value="LysM domain"/>
    <property type="match status" value="1"/>
</dbReference>
<dbReference type="PROSITE" id="PS51782">
    <property type="entry name" value="LYSM"/>
    <property type="match status" value="1"/>
</dbReference>
<proteinExistence type="predicted"/>
<dbReference type="RefSeq" id="WP_379236638.1">
    <property type="nucleotide sequence ID" value="NZ_JBHSTE010000005.1"/>
</dbReference>
<dbReference type="Pfam" id="PF01476">
    <property type="entry name" value="LysM"/>
    <property type="match status" value="1"/>
</dbReference>
<protein>
    <submittedName>
        <fullName evidence="2">LysM peptidoglycan-binding domain-containing protein</fullName>
    </submittedName>
</protein>
<organism evidence="2 3">
    <name type="scientific">Paenibacillus septentrionalis</name>
    <dbReference type="NCBI Taxonomy" id="429342"/>
    <lineage>
        <taxon>Bacteria</taxon>
        <taxon>Bacillati</taxon>
        <taxon>Bacillota</taxon>
        <taxon>Bacilli</taxon>
        <taxon>Bacillales</taxon>
        <taxon>Paenibacillaceae</taxon>
        <taxon>Paenibacillus</taxon>
    </lineage>
</organism>
<dbReference type="CDD" id="cd00118">
    <property type="entry name" value="LysM"/>
    <property type="match status" value="1"/>
</dbReference>
<dbReference type="EMBL" id="JBHSTE010000005">
    <property type="protein sequence ID" value="MFC6334290.1"/>
    <property type="molecule type" value="Genomic_DNA"/>
</dbReference>
<dbReference type="Gene3D" id="3.10.350.10">
    <property type="entry name" value="LysM domain"/>
    <property type="match status" value="1"/>
</dbReference>
<feature type="domain" description="LysM" evidence="1">
    <location>
        <begin position="182"/>
        <end position="231"/>
    </location>
</feature>
<evidence type="ECO:0000313" key="3">
    <source>
        <dbReference type="Proteomes" id="UP001596233"/>
    </source>
</evidence>
<evidence type="ECO:0000313" key="2">
    <source>
        <dbReference type="EMBL" id="MFC6334290.1"/>
    </source>
</evidence>
<dbReference type="SMART" id="SM00257">
    <property type="entry name" value="LysM"/>
    <property type="match status" value="1"/>
</dbReference>
<accession>A0ABW1V6M6</accession>
<keyword evidence="3" id="KW-1185">Reference proteome</keyword>
<dbReference type="InterPro" id="IPR036779">
    <property type="entry name" value="LysM_dom_sf"/>
</dbReference>
<dbReference type="Proteomes" id="UP001596233">
    <property type="component" value="Unassembled WGS sequence"/>
</dbReference>
<sequence length="232" mass="26213">MELQSKSSASSNKKTSVYYAHMSYNNGTEGFQFPVNPSSVEVNETGQGKTYNVPGIGEINVIGSKSLSEISFNGLFPAQYYPFVNVKEDDLRQPVQYILRVNKWMRTKHPVRFILSSETYNINTPATIESFTWNEAAGGNGDIEYSIKLKQYMFYRARKLKSGLTSQASKGVARADEKQQPKTYKLVKNDTLWKVAQMHLGNGARWKEIQKLNGITDAEITRLQVGRVLKLP</sequence>
<evidence type="ECO:0000259" key="1">
    <source>
        <dbReference type="PROSITE" id="PS51782"/>
    </source>
</evidence>
<gene>
    <name evidence="2" type="ORF">ACFP56_16805</name>
</gene>